<dbReference type="SUPFAM" id="SSF55331">
    <property type="entry name" value="Tautomerase/MIF"/>
    <property type="match status" value="1"/>
</dbReference>
<dbReference type="InterPro" id="IPR015017">
    <property type="entry name" value="DUF1904"/>
</dbReference>
<evidence type="ECO:0000313" key="2">
    <source>
        <dbReference type="Proteomes" id="UP000638570"/>
    </source>
</evidence>
<proteinExistence type="predicted"/>
<comment type="caution">
    <text evidence="1">The sequence shown here is derived from an EMBL/GenBank/DDBJ whole genome shotgun (WGS) entry which is preliminary data.</text>
</comment>
<gene>
    <name evidence="1" type="ORF">JKV55_09240</name>
</gene>
<name>A0ABS1QRL5_9GAMM</name>
<dbReference type="EMBL" id="JAERTZ010000020">
    <property type="protein sequence ID" value="MBL1377513.1"/>
    <property type="molecule type" value="Genomic_DNA"/>
</dbReference>
<evidence type="ECO:0000313" key="1">
    <source>
        <dbReference type="EMBL" id="MBL1377513.1"/>
    </source>
</evidence>
<organism evidence="1 2">
    <name type="scientific">Zobellella iuensis</name>
    <dbReference type="NCBI Taxonomy" id="2803811"/>
    <lineage>
        <taxon>Bacteria</taxon>
        <taxon>Pseudomonadati</taxon>
        <taxon>Pseudomonadota</taxon>
        <taxon>Gammaproteobacteria</taxon>
        <taxon>Aeromonadales</taxon>
        <taxon>Aeromonadaceae</taxon>
        <taxon>Zobellella</taxon>
    </lineage>
</organism>
<sequence length="112" mass="12556">MPHLRFRGLTRDTVKQVSKTLVDTLSPLAGSPKEHFTLEFIPAEFVQQGHVVNGYPFVEVLWFERPLEVQDQVAAAITEALRARVGEGLDIGVVFTRLEGRNYYENGSHFGG</sequence>
<keyword evidence="2" id="KW-1185">Reference proteome</keyword>
<dbReference type="Gene3D" id="3.30.429.10">
    <property type="entry name" value="Macrophage Migration Inhibitory Factor"/>
    <property type="match status" value="1"/>
</dbReference>
<dbReference type="Pfam" id="PF08921">
    <property type="entry name" value="DUF1904"/>
    <property type="match status" value="1"/>
</dbReference>
<reference evidence="2" key="1">
    <citation type="submission" date="2021-01" db="EMBL/GenBank/DDBJ databases">
        <title>Genome public.</title>
        <authorList>
            <person name="Liu C."/>
            <person name="Sun Q."/>
        </authorList>
    </citation>
    <scope>NUCLEOTIDE SEQUENCE [LARGE SCALE GENOMIC DNA]</scope>
    <source>
        <strain evidence="2">CGMCC 1.18722</strain>
    </source>
</reference>
<accession>A0ABS1QRL5</accession>
<dbReference type="RefSeq" id="WP_202084492.1">
    <property type="nucleotide sequence ID" value="NZ_JAERTZ010000020.1"/>
</dbReference>
<protein>
    <submittedName>
        <fullName evidence="1">DUF1904 domain-containing protein</fullName>
    </submittedName>
</protein>
<dbReference type="Proteomes" id="UP000638570">
    <property type="component" value="Unassembled WGS sequence"/>
</dbReference>
<dbReference type="InterPro" id="IPR014347">
    <property type="entry name" value="Tautomerase/MIF_sf"/>
</dbReference>